<accession>A0A194Q341</accession>
<dbReference type="AlphaFoldDB" id="A0A194Q341"/>
<organism evidence="2 3">
    <name type="scientific">Papilio xuthus</name>
    <name type="common">Asian swallowtail butterfly</name>
    <dbReference type="NCBI Taxonomy" id="66420"/>
    <lineage>
        <taxon>Eukaryota</taxon>
        <taxon>Metazoa</taxon>
        <taxon>Ecdysozoa</taxon>
        <taxon>Arthropoda</taxon>
        <taxon>Hexapoda</taxon>
        <taxon>Insecta</taxon>
        <taxon>Pterygota</taxon>
        <taxon>Neoptera</taxon>
        <taxon>Endopterygota</taxon>
        <taxon>Lepidoptera</taxon>
        <taxon>Glossata</taxon>
        <taxon>Ditrysia</taxon>
        <taxon>Papilionoidea</taxon>
        <taxon>Papilionidae</taxon>
        <taxon>Papilioninae</taxon>
        <taxon>Papilio</taxon>
    </lineage>
</organism>
<evidence type="ECO:0000256" key="1">
    <source>
        <dbReference type="SAM" id="MobiDB-lite"/>
    </source>
</evidence>
<sequence length="82" mass="9284">MSGHAHIERARVATATTTLTASGEPRTAYERAQTNLMNHTRLALVLRRVGVRTCSVLLTRPDEMMPDCKGERKMYRFYKMAG</sequence>
<keyword evidence="3" id="KW-1185">Reference proteome</keyword>
<proteinExistence type="predicted"/>
<evidence type="ECO:0000313" key="2">
    <source>
        <dbReference type="EMBL" id="KPI99956.1"/>
    </source>
</evidence>
<feature type="compositionally biased region" description="Basic and acidic residues" evidence="1">
    <location>
        <begin position="1"/>
        <end position="11"/>
    </location>
</feature>
<evidence type="ECO:0000313" key="3">
    <source>
        <dbReference type="Proteomes" id="UP000053268"/>
    </source>
</evidence>
<dbReference type="EMBL" id="KQ459551">
    <property type="protein sequence ID" value="KPI99956.1"/>
    <property type="molecule type" value="Genomic_DNA"/>
</dbReference>
<dbReference type="Proteomes" id="UP000053268">
    <property type="component" value="Unassembled WGS sequence"/>
</dbReference>
<gene>
    <name evidence="2" type="ORF">RR46_03326</name>
</gene>
<name>A0A194Q341_PAPXU</name>
<protein>
    <submittedName>
        <fullName evidence="2">Uncharacterized protein</fullName>
    </submittedName>
</protein>
<feature type="region of interest" description="Disordered" evidence="1">
    <location>
        <begin position="1"/>
        <end position="25"/>
    </location>
</feature>
<reference evidence="2 3" key="1">
    <citation type="journal article" date="2015" name="Nat. Commun.">
        <title>Outbred genome sequencing and CRISPR/Cas9 gene editing in butterflies.</title>
        <authorList>
            <person name="Li X."/>
            <person name="Fan D."/>
            <person name="Zhang W."/>
            <person name="Liu G."/>
            <person name="Zhang L."/>
            <person name="Zhao L."/>
            <person name="Fang X."/>
            <person name="Chen L."/>
            <person name="Dong Y."/>
            <person name="Chen Y."/>
            <person name="Ding Y."/>
            <person name="Zhao R."/>
            <person name="Feng M."/>
            <person name="Zhu Y."/>
            <person name="Feng Y."/>
            <person name="Jiang X."/>
            <person name="Zhu D."/>
            <person name="Xiang H."/>
            <person name="Feng X."/>
            <person name="Li S."/>
            <person name="Wang J."/>
            <person name="Zhang G."/>
            <person name="Kronforst M.R."/>
            <person name="Wang W."/>
        </authorList>
    </citation>
    <scope>NUCLEOTIDE SEQUENCE [LARGE SCALE GENOMIC DNA]</scope>
    <source>
        <strain evidence="2">Ya'a_city_454_Px</strain>
        <tissue evidence="2">Whole body</tissue>
    </source>
</reference>